<proteinExistence type="predicted"/>
<dbReference type="KEGG" id="mrr:Moror_5122"/>
<reference evidence="2 3" key="1">
    <citation type="journal article" date="2014" name="BMC Genomics">
        <title>Genome and secretome analysis of the hemibiotrophic fungal pathogen, Moniliophthora roreri, which causes frosty pod rot disease of cacao: mechanisms of the biotrophic and necrotrophic phases.</title>
        <authorList>
            <person name="Meinhardt L.W."/>
            <person name="Costa G.G.L."/>
            <person name="Thomazella D.P.T."/>
            <person name="Teixeira P.J.P.L."/>
            <person name="Carazzolle M.F."/>
            <person name="Schuster S.C."/>
            <person name="Carlson J.E."/>
            <person name="Guiltinan M.J."/>
            <person name="Mieczkowski P."/>
            <person name="Farmer A."/>
            <person name="Ramaraj T."/>
            <person name="Crozier J."/>
            <person name="Davis R.E."/>
            <person name="Shao J."/>
            <person name="Melnick R.L."/>
            <person name="Pereira G.A.G."/>
            <person name="Bailey B.A."/>
        </authorList>
    </citation>
    <scope>NUCLEOTIDE SEQUENCE [LARGE SCALE GENOMIC DNA]</scope>
    <source>
        <strain evidence="2 3">MCA 2997</strain>
    </source>
</reference>
<keyword evidence="3" id="KW-1185">Reference proteome</keyword>
<accession>V2WJG2</accession>
<dbReference type="HOGENOM" id="CLU_1464654_0_0_1"/>
<dbReference type="AlphaFoldDB" id="V2WJG2"/>
<sequence length="185" mass="21782">MLRTHHQTSSRSTQSPAKKKKQHVRALETFAIMLFADAEEDEEIFSAMIIAYLAWRACQEWRKYGRFGRRGPYNQQKSKDFFDVMIYRFSEHWFRAWMWCTCSMGHNAFWKIHNMIEEDPIFISGPQNPQRPVKYQLTAFLCCIEAETAVKTASVISIAKGSVFNYIEQVLKALCNRCDQHLTWP</sequence>
<organism evidence="2 3">
    <name type="scientific">Moniliophthora roreri (strain MCA 2997)</name>
    <name type="common">Cocoa frosty pod rot fungus</name>
    <name type="synonym">Crinipellis roreri</name>
    <dbReference type="NCBI Taxonomy" id="1381753"/>
    <lineage>
        <taxon>Eukaryota</taxon>
        <taxon>Fungi</taxon>
        <taxon>Dikarya</taxon>
        <taxon>Basidiomycota</taxon>
        <taxon>Agaricomycotina</taxon>
        <taxon>Agaricomycetes</taxon>
        <taxon>Agaricomycetidae</taxon>
        <taxon>Agaricales</taxon>
        <taxon>Marasmiineae</taxon>
        <taxon>Marasmiaceae</taxon>
        <taxon>Moniliophthora</taxon>
    </lineage>
</organism>
<feature type="non-terminal residue" evidence="2">
    <location>
        <position position="185"/>
    </location>
</feature>
<protein>
    <submittedName>
        <fullName evidence="2">Uncharacterized protein</fullName>
    </submittedName>
</protein>
<evidence type="ECO:0000313" key="3">
    <source>
        <dbReference type="Proteomes" id="UP000017559"/>
    </source>
</evidence>
<name>V2WJG2_MONRO</name>
<dbReference type="Proteomes" id="UP000017559">
    <property type="component" value="Unassembled WGS sequence"/>
</dbReference>
<evidence type="ECO:0000313" key="2">
    <source>
        <dbReference type="EMBL" id="ESK80661.1"/>
    </source>
</evidence>
<gene>
    <name evidence="2" type="ORF">Moror_5122</name>
</gene>
<evidence type="ECO:0000256" key="1">
    <source>
        <dbReference type="SAM" id="MobiDB-lite"/>
    </source>
</evidence>
<feature type="region of interest" description="Disordered" evidence="1">
    <location>
        <begin position="1"/>
        <end position="21"/>
    </location>
</feature>
<comment type="caution">
    <text evidence="2">The sequence shown here is derived from an EMBL/GenBank/DDBJ whole genome shotgun (WGS) entry which is preliminary data.</text>
</comment>
<dbReference type="OrthoDB" id="3233403at2759"/>
<dbReference type="EMBL" id="AWSO01003177">
    <property type="protein sequence ID" value="ESK80661.1"/>
    <property type="molecule type" value="Genomic_DNA"/>
</dbReference>